<dbReference type="Pfam" id="PF16124">
    <property type="entry name" value="RecQ_Zn_bind"/>
    <property type="match status" value="1"/>
</dbReference>
<dbReference type="AlphaFoldDB" id="A0A6N6RLC3"/>
<protein>
    <recommendedName>
        <fullName evidence="11">ATP-dependent DNA helicase RecQ</fullName>
        <ecNumber evidence="10">5.6.2.4</ecNumber>
    </recommendedName>
    <alternativeName>
        <fullName evidence="12">DNA 3'-5' helicase RecQ</fullName>
    </alternativeName>
</protein>
<keyword evidence="2" id="KW-0479">Metal-binding</keyword>
<dbReference type="InterPro" id="IPR014001">
    <property type="entry name" value="Helicase_ATP-bd"/>
</dbReference>
<evidence type="ECO:0000256" key="3">
    <source>
        <dbReference type="ARBA" id="ARBA00022741"/>
    </source>
</evidence>
<dbReference type="EMBL" id="WBVO01000001">
    <property type="protein sequence ID" value="KAB2814374.1"/>
    <property type="molecule type" value="Genomic_DNA"/>
</dbReference>
<evidence type="ECO:0000313" key="16">
    <source>
        <dbReference type="Proteomes" id="UP000468650"/>
    </source>
</evidence>
<dbReference type="OrthoDB" id="9763310at2"/>
<dbReference type="GO" id="GO:0030894">
    <property type="term" value="C:replisome"/>
    <property type="evidence" value="ECO:0007669"/>
    <property type="project" value="TreeGrafter"/>
</dbReference>
<dbReference type="InterPro" id="IPR036388">
    <property type="entry name" value="WH-like_DNA-bd_sf"/>
</dbReference>
<sequence>MNNSSNIHNTLKEHFGYDKFRPGQEEIISEVMQGNDVIALLPTGGGKSICYQVPALAKNGVCIVVSPLIALMKDQVQHLKRRGISAEALVSGMPHASLDRVLDNVVYGDIKFLYLSPERLKSELVRERMKKMNVNLVAIDEAHCVSQWGYDFRPPYLEIAEIREWLPGVPFMALTASATPKVILDLEEKLQLDKPKVHQKSFYRPNLSLNVVWTSHQEQEILNQLSAHPGTAIVYIRSRKQTTQIATRLSAMGISAISYHAGLTREERDSRQAMWMAGDVRVMVATNAFGMGIDKPDVRLVIHLELPDSPEAYYQEAGRGGRDGEPATATMILLPNASERLGERTRSMIPDLEFTKRVYTALANHLQIPIGSGEGVFTGLDIQEFAQKYDMDVRQVFSSLLLLERYGMIRLSEGFKPRSIVHITMNSRALYEFEVQNPRFEPLLKQMLRWYGGILTGPTAVVERDLAAAIQLPGSSVSKQLKALEAMNVLEYRPAVGGQGLEWTMPRMESKYLPINRKELLKLQEESIRRMNAMIYFAEHRTECRFALMLHYFGEDGLECGKCDTCTQRGKVATSGNPITAIKTALRSRSYTLSELESELSSYKAQDIRKVLALLLDEKIVLRDEIGRYSIRSR</sequence>
<dbReference type="SUPFAM" id="SSF52540">
    <property type="entry name" value="P-loop containing nucleoside triphosphate hydrolases"/>
    <property type="match status" value="1"/>
</dbReference>
<gene>
    <name evidence="15" type="ORF">F8C67_01175</name>
</gene>
<dbReference type="GO" id="GO:0043590">
    <property type="term" value="C:bacterial nucleoid"/>
    <property type="evidence" value="ECO:0007669"/>
    <property type="project" value="TreeGrafter"/>
</dbReference>
<evidence type="ECO:0000256" key="9">
    <source>
        <dbReference type="ARBA" id="ARBA00034617"/>
    </source>
</evidence>
<dbReference type="CDD" id="cd17920">
    <property type="entry name" value="DEXHc_RecQ"/>
    <property type="match status" value="1"/>
</dbReference>
<evidence type="ECO:0000256" key="1">
    <source>
        <dbReference type="ARBA" id="ARBA00005446"/>
    </source>
</evidence>
<dbReference type="Pfam" id="PF00271">
    <property type="entry name" value="Helicase_C"/>
    <property type="match status" value="1"/>
</dbReference>
<dbReference type="GO" id="GO:0006310">
    <property type="term" value="P:DNA recombination"/>
    <property type="evidence" value="ECO:0007669"/>
    <property type="project" value="InterPro"/>
</dbReference>
<evidence type="ECO:0000256" key="8">
    <source>
        <dbReference type="ARBA" id="ARBA00023235"/>
    </source>
</evidence>
<evidence type="ECO:0000256" key="2">
    <source>
        <dbReference type="ARBA" id="ARBA00022723"/>
    </source>
</evidence>
<comment type="caution">
    <text evidence="15">The sequence shown here is derived from an EMBL/GenBank/DDBJ whole genome shotgun (WGS) entry which is preliminary data.</text>
</comment>
<dbReference type="GO" id="GO:0006281">
    <property type="term" value="P:DNA repair"/>
    <property type="evidence" value="ECO:0007669"/>
    <property type="project" value="TreeGrafter"/>
</dbReference>
<keyword evidence="8" id="KW-0413">Isomerase</keyword>
<dbReference type="GO" id="GO:0046872">
    <property type="term" value="F:metal ion binding"/>
    <property type="evidence" value="ECO:0007669"/>
    <property type="project" value="UniProtKB-KW"/>
</dbReference>
<dbReference type="InterPro" id="IPR011545">
    <property type="entry name" value="DEAD/DEAH_box_helicase_dom"/>
</dbReference>
<reference evidence="15 16" key="1">
    <citation type="submission" date="2019-09" db="EMBL/GenBank/DDBJ databases">
        <title>Genomes of family Cryomorphaceae.</title>
        <authorList>
            <person name="Bowman J.P."/>
        </authorList>
    </citation>
    <scope>NUCLEOTIDE SEQUENCE [LARGE SCALE GENOMIC DNA]</scope>
    <source>
        <strain evidence="15 16">LMG 25704</strain>
    </source>
</reference>
<comment type="similarity">
    <text evidence="1">Belongs to the helicase family. RecQ subfamily.</text>
</comment>
<dbReference type="SMART" id="SM00490">
    <property type="entry name" value="HELICc"/>
    <property type="match status" value="1"/>
</dbReference>
<evidence type="ECO:0000256" key="6">
    <source>
        <dbReference type="ARBA" id="ARBA00022840"/>
    </source>
</evidence>
<comment type="catalytic activity">
    <reaction evidence="9">
        <text>Couples ATP hydrolysis with the unwinding of duplex DNA by translocating in the 3'-5' direction.</text>
        <dbReference type="EC" id="5.6.2.4"/>
    </reaction>
</comment>
<evidence type="ECO:0000256" key="7">
    <source>
        <dbReference type="ARBA" id="ARBA00023125"/>
    </source>
</evidence>
<dbReference type="PROSITE" id="PS51194">
    <property type="entry name" value="HELICASE_CTER"/>
    <property type="match status" value="1"/>
</dbReference>
<keyword evidence="5 15" id="KW-0347">Helicase</keyword>
<keyword evidence="4" id="KW-0378">Hydrolase</keyword>
<dbReference type="InterPro" id="IPR004589">
    <property type="entry name" value="DNA_helicase_ATP-dep_RecQ"/>
</dbReference>
<dbReference type="InterPro" id="IPR032284">
    <property type="entry name" value="RecQ_Zn-bd"/>
</dbReference>
<dbReference type="PANTHER" id="PTHR13710">
    <property type="entry name" value="DNA HELICASE RECQ FAMILY MEMBER"/>
    <property type="match status" value="1"/>
</dbReference>
<feature type="domain" description="Helicase ATP-binding" evidence="13">
    <location>
        <begin position="28"/>
        <end position="196"/>
    </location>
</feature>
<dbReference type="Proteomes" id="UP000468650">
    <property type="component" value="Unassembled WGS sequence"/>
</dbReference>
<dbReference type="GO" id="GO:0016787">
    <property type="term" value="F:hydrolase activity"/>
    <property type="evidence" value="ECO:0007669"/>
    <property type="project" value="UniProtKB-KW"/>
</dbReference>
<evidence type="ECO:0000256" key="10">
    <source>
        <dbReference type="ARBA" id="ARBA00034808"/>
    </source>
</evidence>
<evidence type="ECO:0000259" key="14">
    <source>
        <dbReference type="PROSITE" id="PS51194"/>
    </source>
</evidence>
<dbReference type="Gene3D" id="3.40.50.300">
    <property type="entry name" value="P-loop containing nucleotide triphosphate hydrolases"/>
    <property type="match status" value="2"/>
</dbReference>
<dbReference type="FunFam" id="3.40.50.300:FF:001389">
    <property type="entry name" value="ATP-dependent DNA helicase RecQ"/>
    <property type="match status" value="1"/>
</dbReference>
<evidence type="ECO:0000313" key="15">
    <source>
        <dbReference type="EMBL" id="KAB2814374.1"/>
    </source>
</evidence>
<dbReference type="Pfam" id="PF00270">
    <property type="entry name" value="DEAD"/>
    <property type="match status" value="1"/>
</dbReference>
<dbReference type="EC" id="5.6.2.4" evidence="10"/>
<dbReference type="GO" id="GO:0009378">
    <property type="term" value="F:four-way junction helicase activity"/>
    <property type="evidence" value="ECO:0007669"/>
    <property type="project" value="TreeGrafter"/>
</dbReference>
<name>A0A6N6RLC3_9FLAO</name>
<evidence type="ECO:0000256" key="4">
    <source>
        <dbReference type="ARBA" id="ARBA00022801"/>
    </source>
</evidence>
<dbReference type="InterPro" id="IPR001650">
    <property type="entry name" value="Helicase_C-like"/>
</dbReference>
<keyword evidence="3" id="KW-0547">Nucleotide-binding</keyword>
<evidence type="ECO:0000256" key="5">
    <source>
        <dbReference type="ARBA" id="ARBA00022806"/>
    </source>
</evidence>
<keyword evidence="16" id="KW-1185">Reference proteome</keyword>
<dbReference type="GO" id="GO:0003677">
    <property type="term" value="F:DNA binding"/>
    <property type="evidence" value="ECO:0007669"/>
    <property type="project" value="UniProtKB-KW"/>
</dbReference>
<evidence type="ECO:0000259" key="13">
    <source>
        <dbReference type="PROSITE" id="PS51192"/>
    </source>
</evidence>
<dbReference type="InterPro" id="IPR027417">
    <property type="entry name" value="P-loop_NTPase"/>
</dbReference>
<feature type="domain" description="Helicase C-terminal" evidence="14">
    <location>
        <begin position="217"/>
        <end position="370"/>
    </location>
</feature>
<keyword evidence="6" id="KW-0067">ATP-binding</keyword>
<evidence type="ECO:0000256" key="12">
    <source>
        <dbReference type="ARBA" id="ARBA00044550"/>
    </source>
</evidence>
<keyword evidence="7" id="KW-0238">DNA-binding</keyword>
<dbReference type="GO" id="GO:0005524">
    <property type="term" value="F:ATP binding"/>
    <property type="evidence" value="ECO:0007669"/>
    <property type="project" value="UniProtKB-KW"/>
</dbReference>
<dbReference type="GO" id="GO:0043138">
    <property type="term" value="F:3'-5' DNA helicase activity"/>
    <property type="evidence" value="ECO:0007669"/>
    <property type="project" value="UniProtKB-EC"/>
</dbReference>
<organism evidence="15 16">
    <name type="scientific">Phaeocystidibacter luteus</name>
    <dbReference type="NCBI Taxonomy" id="911197"/>
    <lineage>
        <taxon>Bacteria</taxon>
        <taxon>Pseudomonadati</taxon>
        <taxon>Bacteroidota</taxon>
        <taxon>Flavobacteriia</taxon>
        <taxon>Flavobacteriales</taxon>
        <taxon>Phaeocystidibacteraceae</taxon>
        <taxon>Phaeocystidibacter</taxon>
    </lineage>
</organism>
<dbReference type="RefSeq" id="WP_151665954.1">
    <property type="nucleotide sequence ID" value="NZ_WBVO01000001.1"/>
</dbReference>
<dbReference type="NCBIfam" id="TIGR00614">
    <property type="entry name" value="recQ_fam"/>
    <property type="match status" value="1"/>
</dbReference>
<dbReference type="Gene3D" id="1.10.10.10">
    <property type="entry name" value="Winged helix-like DNA-binding domain superfamily/Winged helix DNA-binding domain"/>
    <property type="match status" value="1"/>
</dbReference>
<dbReference type="SMART" id="SM00487">
    <property type="entry name" value="DEXDc"/>
    <property type="match status" value="1"/>
</dbReference>
<dbReference type="GO" id="GO:0005737">
    <property type="term" value="C:cytoplasm"/>
    <property type="evidence" value="ECO:0007669"/>
    <property type="project" value="TreeGrafter"/>
</dbReference>
<proteinExistence type="inferred from homology"/>
<dbReference type="PROSITE" id="PS51192">
    <property type="entry name" value="HELICASE_ATP_BIND_1"/>
    <property type="match status" value="1"/>
</dbReference>
<dbReference type="PANTHER" id="PTHR13710:SF105">
    <property type="entry name" value="ATP-DEPENDENT DNA HELICASE Q1"/>
    <property type="match status" value="1"/>
</dbReference>
<accession>A0A6N6RLC3</accession>
<evidence type="ECO:0000256" key="11">
    <source>
        <dbReference type="ARBA" id="ARBA00044535"/>
    </source>
</evidence>